<dbReference type="InterPro" id="IPR002611">
    <property type="entry name" value="IstB_ATP-bd"/>
</dbReference>
<dbReference type="Gene3D" id="3.40.50.300">
    <property type="entry name" value="P-loop containing nucleotide triphosphate hydrolases"/>
    <property type="match status" value="1"/>
</dbReference>
<dbReference type="EMBL" id="ADFR01000007">
    <property type="protein sequence ID" value="EFC05784.1"/>
    <property type="molecule type" value="Genomic_DNA"/>
</dbReference>
<dbReference type="STRING" id="679192.HMPREF9013_0709"/>
<keyword evidence="3" id="KW-1185">Reference proteome</keyword>
<dbReference type="Proteomes" id="UP000005017">
    <property type="component" value="Unassembled WGS sequence"/>
</dbReference>
<feature type="domain" description="IstB-like ATP-binding" evidence="1">
    <location>
        <begin position="90"/>
        <end position="300"/>
    </location>
</feature>
<evidence type="ECO:0000313" key="3">
    <source>
        <dbReference type="Proteomes" id="UP000005017"/>
    </source>
</evidence>
<evidence type="ECO:0000313" key="2">
    <source>
        <dbReference type="EMBL" id="EFC05784.1"/>
    </source>
</evidence>
<dbReference type="RefSeq" id="WP_006627116.1">
    <property type="nucleotide sequence ID" value="NZ_ADFR01000007.1"/>
</dbReference>
<dbReference type="AlphaFoldDB" id="D2MP15"/>
<evidence type="ECO:0000259" key="1">
    <source>
        <dbReference type="Pfam" id="PF01695"/>
    </source>
</evidence>
<dbReference type="InterPro" id="IPR027417">
    <property type="entry name" value="P-loop_NTPase"/>
</dbReference>
<dbReference type="PANTHER" id="PTHR30050">
    <property type="entry name" value="CHROMOSOMAL REPLICATION INITIATOR PROTEIN DNAA"/>
    <property type="match status" value="1"/>
</dbReference>
<dbReference type="GO" id="GO:0005524">
    <property type="term" value="F:ATP binding"/>
    <property type="evidence" value="ECO:0007669"/>
    <property type="project" value="InterPro"/>
</dbReference>
<accession>D2MP15</accession>
<organism evidence="2 3">
    <name type="scientific">Bulleidia extructa W1219</name>
    <dbReference type="NCBI Taxonomy" id="679192"/>
    <lineage>
        <taxon>Bacteria</taxon>
        <taxon>Bacillati</taxon>
        <taxon>Bacillota</taxon>
        <taxon>Erysipelotrichia</taxon>
        <taxon>Erysipelotrichales</taxon>
        <taxon>Erysipelotrichaceae</taxon>
        <taxon>Bulleidia</taxon>
    </lineage>
</organism>
<gene>
    <name evidence="2" type="ORF">HMPREF9013_0709</name>
</gene>
<dbReference type="GO" id="GO:0006260">
    <property type="term" value="P:DNA replication"/>
    <property type="evidence" value="ECO:0007669"/>
    <property type="project" value="TreeGrafter"/>
</dbReference>
<dbReference type="SUPFAM" id="SSF52540">
    <property type="entry name" value="P-loop containing nucleoside triphosphate hydrolases"/>
    <property type="match status" value="1"/>
</dbReference>
<protein>
    <submittedName>
        <fullName evidence="2">Primosomal protein DnaI</fullName>
    </submittedName>
</protein>
<comment type="caution">
    <text evidence="2">The sequence shown here is derived from an EMBL/GenBank/DDBJ whole genome shotgun (WGS) entry which is preliminary data.</text>
</comment>
<dbReference type="eggNOG" id="COG1484">
    <property type="taxonomic scope" value="Bacteria"/>
</dbReference>
<sequence>MNQDLWSSEKNKNYQEQAKKLADSLKKDPVLIRYLQSKQISLSCIDQYPFRLARWRKHYEPCLHCSDLKFCGQKKCGFYEGIQLEGHFETVLEACRYQRKEREERFHLAYYTYSELALQFEKASFQSIDMEKETKAYLQVVSRAMNASYENQGLFIEGSLGSGKTYLAACACNSHAWKKEYVSFVHMPSFVQKMMSMMGDGEYNQFLNRVKKADFLVLDDIGAEVVNAWTRDTILLPILMYRYDHHLCTWFTSNLDFKDLEKKYSQTSGMEDKIAGARIVERIQSLAKSIVLSGKDRRLKD</sequence>
<dbReference type="PANTHER" id="PTHR30050:SF8">
    <property type="entry name" value="PRIMOSOMAL PROTEIN DNAI"/>
    <property type="match status" value="1"/>
</dbReference>
<reference evidence="3" key="1">
    <citation type="submission" date="2009-12" db="EMBL/GenBank/DDBJ databases">
        <title>Sequence of Clostridiales genomosp. BVAB3 str. UPII9-5.</title>
        <authorList>
            <person name="Madupu R."/>
            <person name="Durkin A.S."/>
            <person name="Torralba M."/>
            <person name="Methe B."/>
            <person name="Sutton G.G."/>
            <person name="Strausberg R.L."/>
            <person name="Nelson K.E."/>
        </authorList>
    </citation>
    <scope>NUCLEOTIDE SEQUENCE [LARGE SCALE GENOMIC DNA]</scope>
    <source>
        <strain evidence="3">W1219</strain>
    </source>
</reference>
<dbReference type="Pfam" id="PF01695">
    <property type="entry name" value="IstB_IS21"/>
    <property type="match status" value="1"/>
</dbReference>
<proteinExistence type="predicted"/>
<dbReference type="OrthoDB" id="61127at2"/>
<name>D2MP15_9FIRM</name>